<keyword evidence="2" id="KW-0677">Repeat</keyword>
<sequence length="699" mass="78315">MGIAEILLPRIILYNSSVLSSSDRRKPLPTKVLQKCPQISADSKVSARNVEVSKNPYTWNSNIRTRIENNQHEEALGLYLSMVKENITPDEFTFPLVIKACSVLKKIKEGKQFHTHVLKYGFHDVFVQNALLYMYASCGFVEIARKLFDEMNERTIVSWNSMIAGYAKSTSGLELEAVVLYVCMLNRGVCPDAFSFTVLLRACGSVLAVKEAIQIHSNVIKFGFESNTLVNNGLIDAYLKCGLVDAAFLLYDRTNEPDTVSCNALITSLIRQGDLDSAETLFRKMEVRNVVSWNAMISGYVQNGLCNEALDAFRRMKLEGIKPNSITIVCLLSACSLAGSLSLGKWVHLYSDSQGLVGSNQIVKSALVNMYSKCGDIKSAQQVFKTMVKKDVVSWDVMIEGLALHGKGEEALELFHEMLAEGVKPDELTFIGLLNACRHGGLVEEGLKQFRRMSVEFGIEPNLEHYTCVVDLLGRSGQLNDALKIIEEMPIAPDAVLWSALLGACRMHNDVLLAESVVDRIIALDPKCSSNYVIMSNIYAARNQWEEVTTVRRKMKSMDTEKEPGCSLIEIGGVVNEFFAGVPSDHPCCKEVSDKLEELMIRIKANGYIPDTDLVLRNIQQEEKERDLYFHSEKVAVAFGIMKTPPGTQIRIVKNLRICKDCHSAMKLIAKVEKREIIIRDRSRFHHFSDGQCSCRNFW</sequence>
<organism evidence="5 6">
    <name type="scientific">Papaver nudicaule</name>
    <name type="common">Iceland poppy</name>
    <dbReference type="NCBI Taxonomy" id="74823"/>
    <lineage>
        <taxon>Eukaryota</taxon>
        <taxon>Viridiplantae</taxon>
        <taxon>Streptophyta</taxon>
        <taxon>Embryophyta</taxon>
        <taxon>Tracheophyta</taxon>
        <taxon>Spermatophyta</taxon>
        <taxon>Magnoliopsida</taxon>
        <taxon>Ranunculales</taxon>
        <taxon>Papaveraceae</taxon>
        <taxon>Papaveroideae</taxon>
        <taxon>Papaver</taxon>
    </lineage>
</organism>
<gene>
    <name evidence="5" type="ORF">MKW94_016504</name>
</gene>
<dbReference type="InterPro" id="IPR002885">
    <property type="entry name" value="PPR_rpt"/>
</dbReference>
<comment type="similarity">
    <text evidence="1">Belongs to the PPR family. PCMP-H subfamily.</text>
</comment>
<feature type="repeat" description="PPR" evidence="3">
    <location>
        <begin position="124"/>
        <end position="154"/>
    </location>
</feature>
<evidence type="ECO:0000256" key="3">
    <source>
        <dbReference type="PROSITE-ProRule" id="PRU00708"/>
    </source>
</evidence>
<reference evidence="5" key="1">
    <citation type="submission" date="2022-03" db="EMBL/GenBank/DDBJ databases">
        <title>A functionally conserved STORR gene fusion in Papaver species that diverged 16.8 million years ago.</title>
        <authorList>
            <person name="Catania T."/>
        </authorList>
    </citation>
    <scope>NUCLEOTIDE SEQUENCE</scope>
    <source>
        <strain evidence="5">S-191538</strain>
    </source>
</reference>
<dbReference type="EMBL" id="JAJJMA010212909">
    <property type="protein sequence ID" value="MCL7040481.1"/>
    <property type="molecule type" value="Genomic_DNA"/>
</dbReference>
<dbReference type="InterPro" id="IPR032867">
    <property type="entry name" value="DYW_dom"/>
</dbReference>
<dbReference type="SUPFAM" id="SSF48452">
    <property type="entry name" value="TPR-like"/>
    <property type="match status" value="1"/>
</dbReference>
<dbReference type="AlphaFoldDB" id="A0AA41VFV7"/>
<protein>
    <recommendedName>
        <fullName evidence="4">DYW domain-containing protein</fullName>
    </recommendedName>
</protein>
<dbReference type="InterPro" id="IPR011990">
    <property type="entry name" value="TPR-like_helical_dom_sf"/>
</dbReference>
<dbReference type="GO" id="GO:0008270">
    <property type="term" value="F:zinc ion binding"/>
    <property type="evidence" value="ECO:0007669"/>
    <property type="project" value="InterPro"/>
</dbReference>
<dbReference type="Pfam" id="PF14432">
    <property type="entry name" value="DYW_deaminase"/>
    <property type="match status" value="1"/>
</dbReference>
<feature type="domain" description="DYW" evidence="4">
    <location>
        <begin position="607"/>
        <end position="699"/>
    </location>
</feature>
<dbReference type="InterPro" id="IPR046848">
    <property type="entry name" value="E_motif"/>
</dbReference>
<dbReference type="PANTHER" id="PTHR47926:SF537">
    <property type="entry name" value="PENTACOTRIPEPTIDE-REPEAT REGION OF PRORP DOMAIN-CONTAINING PROTEIN"/>
    <property type="match status" value="1"/>
</dbReference>
<keyword evidence="6" id="KW-1185">Reference proteome</keyword>
<evidence type="ECO:0000256" key="1">
    <source>
        <dbReference type="ARBA" id="ARBA00006643"/>
    </source>
</evidence>
<feature type="repeat" description="PPR" evidence="3">
    <location>
        <begin position="258"/>
        <end position="288"/>
    </location>
</feature>
<dbReference type="Gene3D" id="1.25.40.10">
    <property type="entry name" value="Tetratricopeptide repeat domain"/>
    <property type="match status" value="4"/>
</dbReference>
<dbReference type="FunFam" id="1.25.40.10:FF:000690">
    <property type="entry name" value="Pentatricopeptide repeat-containing protein"/>
    <property type="match status" value="1"/>
</dbReference>
<dbReference type="Pfam" id="PF20431">
    <property type="entry name" value="E_motif"/>
    <property type="match status" value="1"/>
</dbReference>
<dbReference type="GO" id="GO:0009451">
    <property type="term" value="P:RNA modification"/>
    <property type="evidence" value="ECO:0007669"/>
    <property type="project" value="InterPro"/>
</dbReference>
<dbReference type="Proteomes" id="UP001177140">
    <property type="component" value="Unassembled WGS sequence"/>
</dbReference>
<dbReference type="Pfam" id="PF01535">
    <property type="entry name" value="PPR"/>
    <property type="match status" value="3"/>
</dbReference>
<accession>A0AA41VFV7</accession>
<feature type="repeat" description="PPR" evidence="3">
    <location>
        <begin position="289"/>
        <end position="323"/>
    </location>
</feature>
<feature type="repeat" description="PPR" evidence="3">
    <location>
        <begin position="55"/>
        <end position="89"/>
    </location>
</feature>
<evidence type="ECO:0000256" key="2">
    <source>
        <dbReference type="ARBA" id="ARBA00022737"/>
    </source>
</evidence>
<dbReference type="FunFam" id="1.25.40.10:FF:000348">
    <property type="entry name" value="Pentatricopeptide repeat-containing protein chloroplastic"/>
    <property type="match status" value="1"/>
</dbReference>
<evidence type="ECO:0000313" key="6">
    <source>
        <dbReference type="Proteomes" id="UP001177140"/>
    </source>
</evidence>
<comment type="caution">
    <text evidence="5">The sequence shown here is derived from an EMBL/GenBank/DDBJ whole genome shotgun (WGS) entry which is preliminary data.</text>
</comment>
<proteinExistence type="inferred from homology"/>
<feature type="repeat" description="PPR" evidence="3">
    <location>
        <begin position="391"/>
        <end position="425"/>
    </location>
</feature>
<evidence type="ECO:0000259" key="4">
    <source>
        <dbReference type="Pfam" id="PF14432"/>
    </source>
</evidence>
<dbReference type="FunFam" id="1.25.40.10:FF:000344">
    <property type="entry name" value="Pentatricopeptide repeat-containing protein"/>
    <property type="match status" value="1"/>
</dbReference>
<dbReference type="NCBIfam" id="TIGR00756">
    <property type="entry name" value="PPR"/>
    <property type="match status" value="3"/>
</dbReference>
<dbReference type="PANTHER" id="PTHR47926">
    <property type="entry name" value="PENTATRICOPEPTIDE REPEAT-CONTAINING PROTEIN"/>
    <property type="match status" value="1"/>
</dbReference>
<feature type="repeat" description="PPR" evidence="3">
    <location>
        <begin position="155"/>
        <end position="191"/>
    </location>
</feature>
<evidence type="ECO:0000313" key="5">
    <source>
        <dbReference type="EMBL" id="MCL7040481.1"/>
    </source>
</evidence>
<dbReference type="Pfam" id="PF13041">
    <property type="entry name" value="PPR_2"/>
    <property type="match status" value="4"/>
</dbReference>
<name>A0AA41VFV7_PAPNU</name>
<dbReference type="InterPro" id="IPR046960">
    <property type="entry name" value="PPR_At4g14850-like_plant"/>
</dbReference>
<dbReference type="GO" id="GO:0003729">
    <property type="term" value="F:mRNA binding"/>
    <property type="evidence" value="ECO:0007669"/>
    <property type="project" value="UniProtKB-ARBA"/>
</dbReference>
<dbReference type="PROSITE" id="PS51375">
    <property type="entry name" value="PPR"/>
    <property type="match status" value="6"/>
</dbReference>